<proteinExistence type="predicted"/>
<keyword evidence="3" id="KW-1185">Reference proteome</keyword>
<organism evidence="2 3">
    <name type="scientific">Anaerotalea alkaliphila</name>
    <dbReference type="NCBI Taxonomy" id="2662126"/>
    <lineage>
        <taxon>Bacteria</taxon>
        <taxon>Bacillati</taxon>
        <taxon>Bacillota</taxon>
        <taxon>Clostridia</taxon>
        <taxon>Eubacteriales</taxon>
        <taxon>Anaerotalea</taxon>
    </lineage>
</organism>
<evidence type="ECO:0008006" key="4">
    <source>
        <dbReference type="Google" id="ProtNLM"/>
    </source>
</evidence>
<dbReference type="PROSITE" id="PS51257">
    <property type="entry name" value="PROKAR_LIPOPROTEIN"/>
    <property type="match status" value="1"/>
</dbReference>
<feature type="region of interest" description="Disordered" evidence="1">
    <location>
        <begin position="286"/>
        <end position="314"/>
    </location>
</feature>
<evidence type="ECO:0000256" key="1">
    <source>
        <dbReference type="SAM" id="MobiDB-lite"/>
    </source>
</evidence>
<comment type="caution">
    <text evidence="2">The sequence shown here is derived from an EMBL/GenBank/DDBJ whole genome shotgun (WGS) entry which is preliminary data.</text>
</comment>
<accession>A0A7X5KML7</accession>
<evidence type="ECO:0000313" key="3">
    <source>
        <dbReference type="Proteomes" id="UP000461585"/>
    </source>
</evidence>
<gene>
    <name evidence="2" type="ORF">GXN74_09480</name>
</gene>
<sequence>MDKKQSSLAVLIKKAGMLGVMGLALVVSGGCFGGSNGVPSDDETAAAQEIQGYAVSDEDLLKALKIEKYTAIQSLQEDVNGDGVAERILLLGVEAPSVGYDDVQLVLASPKEKLLLTQIPVARFAHLEGNRLLTVDFEGNQIKDVMVVLSVNEAVGAFAGFAYSFAGTEPVALFENDLGGNENIWSKEFRQPSSLVLASSVPEEEYVLGLDAGGAFKAVELAAEPFRGPYWNAADKDMDGDHELIHAVKLMGMDGEETLAYCETIYDWQDGEWVAISTAVNSPYLPQESLDVHDGEEPQPPVDGQEVQPEQVEE</sequence>
<evidence type="ECO:0000313" key="2">
    <source>
        <dbReference type="EMBL" id="NDL67969.1"/>
    </source>
</evidence>
<protein>
    <recommendedName>
        <fullName evidence="4">VCBS repeat-containing protein</fullName>
    </recommendedName>
</protein>
<name>A0A7X5KML7_9FIRM</name>
<dbReference type="EMBL" id="JAAEEH010000025">
    <property type="protein sequence ID" value="NDL67969.1"/>
    <property type="molecule type" value="Genomic_DNA"/>
</dbReference>
<dbReference type="RefSeq" id="WP_162370695.1">
    <property type="nucleotide sequence ID" value="NZ_JAAEEH010000025.1"/>
</dbReference>
<dbReference type="AlphaFoldDB" id="A0A7X5KML7"/>
<dbReference type="Proteomes" id="UP000461585">
    <property type="component" value="Unassembled WGS sequence"/>
</dbReference>
<reference evidence="2 3" key="1">
    <citation type="submission" date="2020-01" db="EMBL/GenBank/DDBJ databases">
        <title>Anaeroalcalibacter tamaniensis gen. nov., sp. nov., moderately halophilic strictly anaerobic fermenter bacterium from mud volcano of Taman peninsula.</title>
        <authorList>
            <person name="Frolova A."/>
            <person name="Merkel A.Y."/>
            <person name="Slobodkin A.I."/>
        </authorList>
    </citation>
    <scope>NUCLEOTIDE SEQUENCE [LARGE SCALE GENOMIC DNA]</scope>
    <source>
        <strain evidence="2 3">F-3ap</strain>
    </source>
</reference>